<dbReference type="InterPro" id="IPR038765">
    <property type="entry name" value="Papain-like_cys_pep_sf"/>
</dbReference>
<name>A0ABY3AXH1_PAEPP</name>
<dbReference type="InterPro" id="IPR053710">
    <property type="entry name" value="Arylamine_NAT_domain_sf"/>
</dbReference>
<keyword evidence="3" id="KW-1185">Reference proteome</keyword>
<evidence type="ECO:0008006" key="4">
    <source>
        <dbReference type="Google" id="ProtNLM"/>
    </source>
</evidence>
<proteinExistence type="inferred from homology"/>
<sequence length="265" mass="31381">MEHEALVARFLHFLSVEKQPISLAFLNELIQRHQERVRWETLTKILDWEKGNRTGNYFPSIDTYIERIVNKGMGGTCWTNAMGFHWLLSQLGFSVSYLYMDPGHLCLRVDLDKPYYVDVGYCAPLFQAYPLYQSFQVKNVREVFTYQVSQKEIQIIRNPEPTKILDPNPIRLEKMTPLIRNSNNWETSPMLQNIQIFGYINGIPTSLNDNVLKQYFQHEKVERHLNPDELREWVTEKFQIDQQMYENALSIFNEKKTKCTEPHRA</sequence>
<evidence type="ECO:0000313" key="2">
    <source>
        <dbReference type="EMBL" id="TQR47200.1"/>
    </source>
</evidence>
<reference evidence="2 3" key="1">
    <citation type="submission" date="2018-03" db="EMBL/GenBank/DDBJ databases">
        <title>Aerobic endospore-forming bacteria genome sequencing and assembly.</title>
        <authorList>
            <person name="Cavalcante D.A."/>
            <person name="Driks A."/>
            <person name="Putonti C."/>
            <person name="De-Souza M.T."/>
        </authorList>
    </citation>
    <scope>NUCLEOTIDE SEQUENCE [LARGE SCALE GENOMIC DNA]</scope>
    <source>
        <strain evidence="2 3">SDF0028</strain>
    </source>
</reference>
<comment type="caution">
    <text evidence="2">The sequence shown here is derived from an EMBL/GenBank/DDBJ whole genome shotgun (WGS) entry which is preliminary data.</text>
</comment>
<evidence type="ECO:0000256" key="1">
    <source>
        <dbReference type="ARBA" id="ARBA00006547"/>
    </source>
</evidence>
<gene>
    <name evidence="2" type="ORF">C7Y44_06175</name>
</gene>
<comment type="similarity">
    <text evidence="1">Belongs to the arylamine N-acetyltransferase family.</text>
</comment>
<dbReference type="Gene3D" id="3.30.2140.20">
    <property type="match status" value="1"/>
</dbReference>
<dbReference type="Pfam" id="PF00797">
    <property type="entry name" value="Acetyltransf_2"/>
    <property type="match status" value="1"/>
</dbReference>
<organism evidence="2 3">
    <name type="scientific">Paenibacillus popilliae</name>
    <name type="common">Bacillus popilliae</name>
    <dbReference type="NCBI Taxonomy" id="78057"/>
    <lineage>
        <taxon>Bacteria</taxon>
        <taxon>Bacillati</taxon>
        <taxon>Bacillota</taxon>
        <taxon>Bacilli</taxon>
        <taxon>Bacillales</taxon>
        <taxon>Paenibacillaceae</taxon>
        <taxon>Paenibacillus</taxon>
    </lineage>
</organism>
<evidence type="ECO:0000313" key="3">
    <source>
        <dbReference type="Proteomes" id="UP000316208"/>
    </source>
</evidence>
<dbReference type="EMBL" id="SADY01000001">
    <property type="protein sequence ID" value="TQR47200.1"/>
    <property type="molecule type" value="Genomic_DNA"/>
</dbReference>
<dbReference type="SUPFAM" id="SSF54001">
    <property type="entry name" value="Cysteine proteinases"/>
    <property type="match status" value="1"/>
</dbReference>
<dbReference type="PANTHER" id="PTHR11786:SF0">
    <property type="entry name" value="ARYLAMINE N-ACETYLTRANSFERASE 4-RELATED"/>
    <property type="match status" value="1"/>
</dbReference>
<dbReference type="Proteomes" id="UP000316208">
    <property type="component" value="Unassembled WGS sequence"/>
</dbReference>
<dbReference type="InterPro" id="IPR001447">
    <property type="entry name" value="Arylamine_N-AcTrfase"/>
</dbReference>
<dbReference type="RefSeq" id="WP_142543251.1">
    <property type="nucleotide sequence ID" value="NZ_SADY01000001.1"/>
</dbReference>
<protein>
    <recommendedName>
        <fullName evidence="4">N-acetyltransferase</fullName>
    </recommendedName>
</protein>
<accession>A0ABY3AXH1</accession>
<dbReference type="PANTHER" id="PTHR11786">
    <property type="entry name" value="N-HYDROXYARYLAMINE O-ACETYLTRANSFERASE"/>
    <property type="match status" value="1"/>
</dbReference>